<keyword evidence="1" id="KW-0472">Membrane</keyword>
<keyword evidence="1" id="KW-1133">Transmembrane helix</keyword>
<organism evidence="2 3">
    <name type="scientific">Halomonas binhaiensis</name>
    <dbReference type="NCBI Taxonomy" id="2562282"/>
    <lineage>
        <taxon>Bacteria</taxon>
        <taxon>Pseudomonadati</taxon>
        <taxon>Pseudomonadota</taxon>
        <taxon>Gammaproteobacteria</taxon>
        <taxon>Oceanospirillales</taxon>
        <taxon>Halomonadaceae</taxon>
        <taxon>Halomonas</taxon>
    </lineage>
</organism>
<evidence type="ECO:0000313" key="3">
    <source>
        <dbReference type="Proteomes" id="UP000324285"/>
    </source>
</evidence>
<proteinExistence type="predicted"/>
<dbReference type="RefSeq" id="WP_149284499.1">
    <property type="nucleotide sequence ID" value="NZ_CP038437.2"/>
</dbReference>
<feature type="transmembrane region" description="Helical" evidence="1">
    <location>
        <begin position="125"/>
        <end position="144"/>
    </location>
</feature>
<keyword evidence="1" id="KW-0812">Transmembrane</keyword>
<feature type="transmembrane region" description="Helical" evidence="1">
    <location>
        <begin position="32"/>
        <end position="51"/>
    </location>
</feature>
<feature type="transmembrane region" description="Helical" evidence="1">
    <location>
        <begin position="100"/>
        <end position="118"/>
    </location>
</feature>
<protein>
    <recommendedName>
        <fullName evidence="4">GGDEF domain-containing protein</fullName>
    </recommendedName>
</protein>
<dbReference type="EMBL" id="CP038437">
    <property type="protein sequence ID" value="QEM81488.1"/>
    <property type="molecule type" value="Genomic_DNA"/>
</dbReference>
<dbReference type="KEGG" id="hbh:E4T21_07975"/>
<dbReference type="Proteomes" id="UP000324285">
    <property type="component" value="Chromosome"/>
</dbReference>
<feature type="transmembrane region" description="Helical" evidence="1">
    <location>
        <begin position="63"/>
        <end position="80"/>
    </location>
</feature>
<evidence type="ECO:0000256" key="1">
    <source>
        <dbReference type="SAM" id="Phobius"/>
    </source>
</evidence>
<dbReference type="AlphaFoldDB" id="A0A5C1NGD4"/>
<gene>
    <name evidence="2" type="ORF">E4T21_07975</name>
</gene>
<evidence type="ECO:0008006" key="4">
    <source>
        <dbReference type="Google" id="ProtNLM"/>
    </source>
</evidence>
<dbReference type="OrthoDB" id="6182046at2"/>
<feature type="transmembrane region" description="Helical" evidence="1">
    <location>
        <begin position="7"/>
        <end position="26"/>
    </location>
</feature>
<evidence type="ECO:0000313" key="2">
    <source>
        <dbReference type="EMBL" id="QEM81488.1"/>
    </source>
</evidence>
<keyword evidence="3" id="KW-1185">Reference proteome</keyword>
<reference evidence="2" key="1">
    <citation type="submission" date="2021-02" db="EMBL/GenBank/DDBJ databases">
        <title>Strain Y2R2, a novel species of the genus Halomonas.</title>
        <authorList>
            <person name="Huang H."/>
        </authorList>
    </citation>
    <scope>NUCLEOTIDE SEQUENCE</scope>
    <source>
        <strain evidence="2">Y2R2</strain>
    </source>
</reference>
<accession>A0A5C1NGD4</accession>
<name>A0A5C1NGD4_9GAMM</name>
<sequence length="287" mass="32385">MRNKYKVALFRLNLLIVAGLLGYQAVTVAHPIDAGLLGLATVWLVVSALLLEFSHRRHAYRPWLMVPSILLASLLTLSPAQNSEWLWVWPCLLLLPQNQWMLVLNICLAGFSWWWLLGSLSLHHWLFAGAILSIFMLLAVAHSLPITQRQRSFLQRARLAPGLPLWPLAQLERDLPRETSRATRDGVHTELVLVQTSPLHLWPLAHHLCKLIHRFENVYHLNGRTLGMILTSTTSKHAQQRRNDMLEAIDHPVTVRVVQLSGLNSLSQALAALDKQAPSTHFVEGSA</sequence>